<evidence type="ECO:0000313" key="4">
    <source>
        <dbReference type="EMBL" id="CAB4592016.1"/>
    </source>
</evidence>
<dbReference type="EMBL" id="CAEZZK010000023">
    <property type="protein sequence ID" value="CAB4752256.1"/>
    <property type="molecule type" value="Genomic_DNA"/>
</dbReference>
<name>A0A6J6TYN3_9ZZZZ</name>
<sequence>MKTKSLRKLNVSIVFLILGGLIVASCGGKSDTASTLPVEEVVETTIPETTTTTIPVIVNPLTGAPAADESILNRPALIVKIDNHPQARPQWGLNQADLVFEENVEQLTRFAAVFHSQGSDPVGPIRSGRVQDINLLGSLNHPLFAWSGGNQQVTSAIRKSWLVDLSHSAANEKGGYRRESSRNAPHNLLAETTKLWSLAPADAKPPAPQFEYRKSDEPVTTASKPAAAVKISMDGVDVMWEWNPDLLTFVRSQDNKPHVDMQDVRINAQNVVVISVVYSKSGSSPVAKSVGSGEVWIYTAGVLVQGTWERPDPEMPFIYKDINGEIIKLTPGRTWIEVIRPKSAVNIAPGEDVTKVKYP</sequence>
<accession>A0A6J6TYN3</accession>
<evidence type="ECO:0000313" key="5">
    <source>
        <dbReference type="EMBL" id="CAB4669499.1"/>
    </source>
</evidence>
<feature type="domain" description="DUF3048" evidence="1">
    <location>
        <begin position="61"/>
        <end position="199"/>
    </location>
</feature>
<evidence type="ECO:0000313" key="8">
    <source>
        <dbReference type="EMBL" id="CAB4991336.1"/>
    </source>
</evidence>
<dbReference type="InterPro" id="IPR023158">
    <property type="entry name" value="YerB-like_sf"/>
</dbReference>
<feature type="domain" description="DUF3048" evidence="2">
    <location>
        <begin position="234"/>
        <end position="336"/>
    </location>
</feature>
<dbReference type="EMBL" id="CAFAAP010000081">
    <property type="protein sequence ID" value="CAB4802785.1"/>
    <property type="molecule type" value="Genomic_DNA"/>
</dbReference>
<dbReference type="InterPro" id="IPR021416">
    <property type="entry name" value="DUF3048_N"/>
</dbReference>
<organism evidence="6">
    <name type="scientific">freshwater metagenome</name>
    <dbReference type="NCBI Taxonomy" id="449393"/>
    <lineage>
        <taxon>unclassified sequences</taxon>
        <taxon>metagenomes</taxon>
        <taxon>ecological metagenomes</taxon>
    </lineage>
</organism>
<evidence type="ECO:0000313" key="3">
    <source>
        <dbReference type="EMBL" id="CAB4530728.1"/>
    </source>
</evidence>
<dbReference type="Pfam" id="PF17479">
    <property type="entry name" value="DUF3048_C"/>
    <property type="match status" value="1"/>
</dbReference>
<dbReference type="SUPFAM" id="SSF159774">
    <property type="entry name" value="YerB-like"/>
    <property type="match status" value="1"/>
</dbReference>
<dbReference type="EMBL" id="CAEZWU010000094">
    <property type="protein sequence ID" value="CAB4669499.1"/>
    <property type="molecule type" value="Genomic_DNA"/>
</dbReference>
<evidence type="ECO:0000313" key="7">
    <source>
        <dbReference type="EMBL" id="CAB4802785.1"/>
    </source>
</evidence>
<evidence type="ECO:0000313" key="6">
    <source>
        <dbReference type="EMBL" id="CAB4752256.1"/>
    </source>
</evidence>
<dbReference type="AlphaFoldDB" id="A0A6J6TYN3"/>
<dbReference type="EMBL" id="CAEZSE010000019">
    <property type="protein sequence ID" value="CAB4530728.1"/>
    <property type="molecule type" value="Genomic_DNA"/>
</dbReference>
<dbReference type="EMBL" id="CAFBQV010000049">
    <property type="protein sequence ID" value="CAB5062289.1"/>
    <property type="molecule type" value="Genomic_DNA"/>
</dbReference>
<dbReference type="PROSITE" id="PS51257">
    <property type="entry name" value="PROKAR_LIPOPROTEIN"/>
    <property type="match status" value="1"/>
</dbReference>
<proteinExistence type="predicted"/>
<evidence type="ECO:0000259" key="2">
    <source>
        <dbReference type="Pfam" id="PF17479"/>
    </source>
</evidence>
<dbReference type="EMBL" id="CAEZUN010000008">
    <property type="protein sequence ID" value="CAB4592016.1"/>
    <property type="molecule type" value="Genomic_DNA"/>
</dbReference>
<dbReference type="EMBL" id="CAFBOV010000033">
    <property type="protein sequence ID" value="CAB4991336.1"/>
    <property type="molecule type" value="Genomic_DNA"/>
</dbReference>
<dbReference type="Gene3D" id="3.50.90.10">
    <property type="entry name" value="YerB-like"/>
    <property type="match status" value="1"/>
</dbReference>
<gene>
    <name evidence="3" type="ORF">UFOPK1353_00212</name>
    <name evidence="4" type="ORF">UFOPK1826_00116</name>
    <name evidence="5" type="ORF">UFOPK2292_00728</name>
    <name evidence="6" type="ORF">UFOPK2855_00217</name>
    <name evidence="7" type="ORF">UFOPK3026_00643</name>
    <name evidence="8" type="ORF">UFOPK4020_00272</name>
    <name evidence="9" type="ORF">UFOPK4345_00437</name>
</gene>
<evidence type="ECO:0000313" key="9">
    <source>
        <dbReference type="EMBL" id="CAB5062289.1"/>
    </source>
</evidence>
<reference evidence="6" key="1">
    <citation type="submission" date="2020-05" db="EMBL/GenBank/DDBJ databases">
        <authorList>
            <person name="Chiriac C."/>
            <person name="Salcher M."/>
            <person name="Ghai R."/>
            <person name="Kavagutti S V."/>
        </authorList>
    </citation>
    <scope>NUCLEOTIDE SEQUENCE</scope>
</reference>
<dbReference type="InterPro" id="IPR035328">
    <property type="entry name" value="DUF3048_C"/>
</dbReference>
<evidence type="ECO:0000259" key="1">
    <source>
        <dbReference type="Pfam" id="PF11258"/>
    </source>
</evidence>
<protein>
    <submittedName>
        <fullName evidence="6">Unannotated protein</fullName>
    </submittedName>
</protein>
<dbReference type="Pfam" id="PF11258">
    <property type="entry name" value="DUF3048"/>
    <property type="match status" value="1"/>
</dbReference>